<name>A0A8S1B2C5_ARCPL</name>
<evidence type="ECO:0000313" key="3">
    <source>
        <dbReference type="Proteomes" id="UP000494106"/>
    </source>
</evidence>
<evidence type="ECO:0000313" key="2">
    <source>
        <dbReference type="EMBL" id="CAB3256606.1"/>
    </source>
</evidence>
<proteinExistence type="predicted"/>
<dbReference type="AlphaFoldDB" id="A0A8S1B2C5"/>
<sequence>MYDILAIETLFKTRLTASHRIAAETNALESGRLCSKELAGREVRWRARGERPELRGSRGGVRPALDTERSFNQLILFLNANSAI</sequence>
<dbReference type="EMBL" id="CADEBC010000196">
    <property type="protein sequence ID" value="CAB3224992.1"/>
    <property type="molecule type" value="Genomic_DNA"/>
</dbReference>
<reference evidence="3 4" key="1">
    <citation type="submission" date="2020-04" db="EMBL/GenBank/DDBJ databases">
        <authorList>
            <person name="Wallbank WR R."/>
            <person name="Pardo Diaz C."/>
            <person name="Kozak K."/>
            <person name="Martin S."/>
            <person name="Jiggins C."/>
            <person name="Moest M."/>
            <person name="Warren A I."/>
            <person name="Byers J.R.P. K."/>
            <person name="Montejo-Kovacevich G."/>
            <person name="Yen C E."/>
        </authorList>
    </citation>
    <scope>NUCLEOTIDE SEQUENCE [LARGE SCALE GENOMIC DNA]</scope>
</reference>
<gene>
    <name evidence="2" type="ORF">APLA_LOCUS15643</name>
    <name evidence="1" type="ORF">APLA_LOCUS2272</name>
</gene>
<evidence type="ECO:0000313" key="1">
    <source>
        <dbReference type="EMBL" id="CAB3224992.1"/>
    </source>
</evidence>
<organism evidence="2 4">
    <name type="scientific">Arctia plantaginis</name>
    <name type="common">Wood tiger moth</name>
    <name type="synonym">Phalaena plantaginis</name>
    <dbReference type="NCBI Taxonomy" id="874455"/>
    <lineage>
        <taxon>Eukaryota</taxon>
        <taxon>Metazoa</taxon>
        <taxon>Ecdysozoa</taxon>
        <taxon>Arthropoda</taxon>
        <taxon>Hexapoda</taxon>
        <taxon>Insecta</taxon>
        <taxon>Pterygota</taxon>
        <taxon>Neoptera</taxon>
        <taxon>Endopterygota</taxon>
        <taxon>Lepidoptera</taxon>
        <taxon>Glossata</taxon>
        <taxon>Ditrysia</taxon>
        <taxon>Noctuoidea</taxon>
        <taxon>Erebidae</taxon>
        <taxon>Arctiinae</taxon>
        <taxon>Arctia</taxon>
    </lineage>
</organism>
<evidence type="ECO:0000313" key="4">
    <source>
        <dbReference type="Proteomes" id="UP000494256"/>
    </source>
</evidence>
<accession>A0A8S1B2C5</accession>
<dbReference type="Proteomes" id="UP000494106">
    <property type="component" value="Unassembled WGS sequence"/>
</dbReference>
<dbReference type="EMBL" id="CADEBD010000494">
    <property type="protein sequence ID" value="CAB3256606.1"/>
    <property type="molecule type" value="Genomic_DNA"/>
</dbReference>
<comment type="caution">
    <text evidence="2">The sequence shown here is derived from an EMBL/GenBank/DDBJ whole genome shotgun (WGS) entry which is preliminary data.</text>
</comment>
<keyword evidence="3" id="KW-1185">Reference proteome</keyword>
<protein>
    <submittedName>
        <fullName evidence="2">Uncharacterized protein</fullName>
    </submittedName>
</protein>
<dbReference type="Proteomes" id="UP000494256">
    <property type="component" value="Unassembled WGS sequence"/>
</dbReference>